<protein>
    <submittedName>
        <fullName evidence="3">Tetratricopeptide repeat-containing protein</fullName>
    </submittedName>
</protein>
<name>A0A1G7ZG85_9FLAO</name>
<dbReference type="PANTHER" id="PTHR44227">
    <property type="match status" value="1"/>
</dbReference>
<keyword evidence="4" id="KW-1185">Reference proteome</keyword>
<dbReference type="InterPro" id="IPR011990">
    <property type="entry name" value="TPR-like_helical_dom_sf"/>
</dbReference>
<dbReference type="RefSeq" id="WP_091256161.1">
    <property type="nucleotide sequence ID" value="NZ_FNDB01000004.1"/>
</dbReference>
<proteinExistence type="predicted"/>
<dbReference type="Pfam" id="PF13432">
    <property type="entry name" value="TPR_16"/>
    <property type="match status" value="1"/>
</dbReference>
<evidence type="ECO:0000313" key="3">
    <source>
        <dbReference type="EMBL" id="SDH07100.1"/>
    </source>
</evidence>
<dbReference type="OrthoDB" id="1287940at2"/>
<keyword evidence="2" id="KW-0802">TPR repeat</keyword>
<dbReference type="STRING" id="178355.SAMN04488062_10435"/>
<dbReference type="EMBL" id="FNDB01000004">
    <property type="protein sequence ID" value="SDH07100.1"/>
    <property type="molecule type" value="Genomic_DNA"/>
</dbReference>
<evidence type="ECO:0000256" key="2">
    <source>
        <dbReference type="ARBA" id="ARBA00022803"/>
    </source>
</evidence>
<reference evidence="4" key="1">
    <citation type="submission" date="2016-10" db="EMBL/GenBank/DDBJ databases">
        <authorList>
            <person name="Varghese N."/>
            <person name="Submissions S."/>
        </authorList>
    </citation>
    <scope>NUCLEOTIDE SEQUENCE [LARGE SCALE GENOMIC DNA]</scope>
    <source>
        <strain evidence="4">CGMCC 1.2747</strain>
    </source>
</reference>
<evidence type="ECO:0000313" key="4">
    <source>
        <dbReference type="Proteomes" id="UP000199274"/>
    </source>
</evidence>
<dbReference type="InterPro" id="IPR019734">
    <property type="entry name" value="TPR_rpt"/>
</dbReference>
<accession>A0A1G7ZG85</accession>
<dbReference type="SUPFAM" id="SSF48452">
    <property type="entry name" value="TPR-like"/>
    <property type="match status" value="1"/>
</dbReference>
<keyword evidence="1" id="KW-0677">Repeat</keyword>
<dbReference type="Gene3D" id="1.25.40.10">
    <property type="entry name" value="Tetratricopeptide repeat domain"/>
    <property type="match status" value="1"/>
</dbReference>
<dbReference type="SMART" id="SM00028">
    <property type="entry name" value="TPR"/>
    <property type="match status" value="4"/>
</dbReference>
<dbReference type="Proteomes" id="UP000199274">
    <property type="component" value="Unassembled WGS sequence"/>
</dbReference>
<evidence type="ECO:0000256" key="1">
    <source>
        <dbReference type="ARBA" id="ARBA00022737"/>
    </source>
</evidence>
<gene>
    <name evidence="3" type="ORF">SAMN04488062_10435</name>
</gene>
<organism evidence="3 4">
    <name type="scientific">Flavobacterium omnivorum</name>
    <dbReference type="NCBI Taxonomy" id="178355"/>
    <lineage>
        <taxon>Bacteria</taxon>
        <taxon>Pseudomonadati</taxon>
        <taxon>Bacteroidota</taxon>
        <taxon>Flavobacteriia</taxon>
        <taxon>Flavobacteriales</taxon>
        <taxon>Flavobacteriaceae</taxon>
        <taxon>Flavobacterium</taxon>
    </lineage>
</organism>
<dbReference type="PANTHER" id="PTHR44227:SF3">
    <property type="entry name" value="PROTEIN O-MANNOSYL-TRANSFERASE TMTC4"/>
    <property type="match status" value="1"/>
</dbReference>
<dbReference type="InterPro" id="IPR052346">
    <property type="entry name" value="O-mannosyl-transferase_TMTC"/>
</dbReference>
<dbReference type="AlphaFoldDB" id="A0A1G7ZG85"/>
<sequence length="655" mass="75659">MQIVHKINDFLFIIFPELENANEMEIFNAIQKYYTYGPFVPKVTIDNGSVTVEVDTEIIATQDADYNKTIALCEKGKFDEAKIILEKLILKNPSNSEYHRILGQVLSEQGDQDEAINALIDALRWNSFNGWALMMMGNIFARHKKDSATAMKYYDQAIVANTADHITLANIAYLLFQENKFEDAKKYAYETLKLNDKYPNAHFILSLIAQSKNDLHSAFYSALQAIKFSKQKDALYHNAVKQAFDTANKITGDLDGEKIFSAYRSQLEGEGGTEIEIYADDEIKTAAKVEIAERYNRNKHIVKYKSTYPAVEHLVMHELVHLDFVNQARKENLNQVFISTQQNKNNFIETILPAINNLKSKIQDQSTIDFFIESVFSGLNLQTYNTPIDVFIEDFLYKEYAELRPFQFLSLFGLLQEAIKAVTDERILDIAPQSVISKTRTFSLVNAMQFKELFGIDTIQEFKPTRAELDLADAFYKEFIEYREDRKPGEEYELIKHWAQDLGLDTFFELESEAKFENKNNIDDFLNKLQQDPFGLEETEDPFQKREMEKFQKHQEEIGTNMAIVMFMVEALKHFKEKDAELIKQAAFELAMLGTQGIDPNKKDYIISSINNKRFSGNQVLAFYYVSWALAIPEQVQHLGLDFHKEFIMAKKLSD</sequence>